<feature type="domain" description="Alpha-N-acetylglucosaminidase tim-barrel" evidence="3">
    <location>
        <begin position="126"/>
        <end position="442"/>
    </location>
</feature>
<feature type="domain" description="Alpha-N-acetylglucosaminidase N-terminal" evidence="4">
    <location>
        <begin position="30"/>
        <end position="111"/>
    </location>
</feature>
<dbReference type="PANTHER" id="PTHR12872:SF1">
    <property type="entry name" value="ALPHA-N-ACETYLGLUCOSAMINIDASE"/>
    <property type="match status" value="1"/>
</dbReference>
<organism evidence="6 7">
    <name type="scientific">Fulvitalea axinellae</name>
    <dbReference type="NCBI Taxonomy" id="1182444"/>
    <lineage>
        <taxon>Bacteria</taxon>
        <taxon>Pseudomonadati</taxon>
        <taxon>Bacteroidota</taxon>
        <taxon>Cytophagia</taxon>
        <taxon>Cytophagales</taxon>
        <taxon>Persicobacteraceae</taxon>
        <taxon>Fulvitalea</taxon>
    </lineage>
</organism>
<dbReference type="Gene3D" id="1.20.120.670">
    <property type="entry name" value="N-acetyl-b-d-glucoasminidase"/>
    <property type="match status" value="1"/>
</dbReference>
<evidence type="ECO:0000259" key="4">
    <source>
        <dbReference type="Pfam" id="PF12971"/>
    </source>
</evidence>
<dbReference type="InterPro" id="IPR029018">
    <property type="entry name" value="Hex-like_dom2"/>
</dbReference>
<evidence type="ECO:0000313" key="6">
    <source>
        <dbReference type="EMBL" id="BDD08649.1"/>
    </source>
</evidence>
<evidence type="ECO:0000259" key="5">
    <source>
        <dbReference type="Pfam" id="PF12972"/>
    </source>
</evidence>
<dbReference type="Pfam" id="PF12972">
    <property type="entry name" value="NAGLU_C"/>
    <property type="match status" value="1"/>
</dbReference>
<protein>
    <submittedName>
        <fullName evidence="6">Alpha-N-acetylglucosaminidase</fullName>
    </submittedName>
</protein>
<dbReference type="Proteomes" id="UP001348817">
    <property type="component" value="Chromosome"/>
</dbReference>
<feature type="signal peptide" evidence="2">
    <location>
        <begin position="1"/>
        <end position="19"/>
    </location>
</feature>
<evidence type="ECO:0000259" key="3">
    <source>
        <dbReference type="Pfam" id="PF05089"/>
    </source>
</evidence>
<reference evidence="6 7" key="1">
    <citation type="submission" date="2021-12" db="EMBL/GenBank/DDBJ databases">
        <title>Genome sequencing of bacteria with rrn-lacking chromosome and rrn-plasmid.</title>
        <authorList>
            <person name="Anda M."/>
            <person name="Iwasaki W."/>
        </authorList>
    </citation>
    <scope>NUCLEOTIDE SEQUENCE [LARGE SCALE GENOMIC DNA]</scope>
    <source>
        <strain evidence="6 7">DSM 100852</strain>
    </source>
</reference>
<dbReference type="GO" id="GO:0016787">
    <property type="term" value="F:hydrolase activity"/>
    <property type="evidence" value="ECO:0007669"/>
    <property type="project" value="UniProtKB-KW"/>
</dbReference>
<dbReference type="Pfam" id="PF12971">
    <property type="entry name" value="NAGLU_N"/>
    <property type="match status" value="1"/>
</dbReference>
<proteinExistence type="predicted"/>
<name>A0AAU9CQG4_9BACT</name>
<dbReference type="Gene3D" id="3.30.379.10">
    <property type="entry name" value="Chitobiase/beta-hexosaminidase domain 2-like"/>
    <property type="match status" value="1"/>
</dbReference>
<keyword evidence="7" id="KW-1185">Reference proteome</keyword>
<dbReference type="InterPro" id="IPR024240">
    <property type="entry name" value="NAGLU_N"/>
</dbReference>
<dbReference type="InterPro" id="IPR024733">
    <property type="entry name" value="NAGLU_tim-barrel"/>
</dbReference>
<keyword evidence="1" id="KW-0378">Hydrolase</keyword>
<dbReference type="KEGG" id="fax:FUAX_10810"/>
<dbReference type="Gene3D" id="3.20.20.80">
    <property type="entry name" value="Glycosidases"/>
    <property type="match status" value="1"/>
</dbReference>
<accession>A0AAU9CQG4</accession>
<gene>
    <name evidence="6" type="ORF">FUAX_10810</name>
</gene>
<evidence type="ECO:0000313" key="7">
    <source>
        <dbReference type="Proteomes" id="UP001348817"/>
    </source>
</evidence>
<sequence>MRKLFFVLSLALLTLTAQARTVSVRSQMKSAKALIGRMMPEIADKFVVEAISPAEGGADVFEIEAGPKGKVVLRGNNGVSVASAFHHYLKEYCKVHFSWNGDQRRVPDVLPLPEKKIRVLNPNKRRVYFNYCTFNYSMSWWDWERWEREIDFMAINGINMPLAVTGLEGVWYNVLRKYDFTDEEARSFLVGPAYSAWQWMTNIQSYGGPLPKSWIDSHVDLGRKILKRQRELGMTPILHGFSGYVPREMIEKFPEAKIQREGRWCAFSGTAQLDPTDPFFKKLGKDFIKEQVKLFGTDHWYAQDPFHEGHPPVNTKEYLNKVGLAVLDVLQSADKDAKWVMQAWSIRKDIATVVPKDKLLILDLGGWTWHGKDKFWGYDFVSGQLHNFGGRTQLRGNLKSVATNRPARTREQAPNCVGMGLFPEAIENNPAFYNMVFDMSWRSDSVNLKSWVADYTLRRYGAKDADVDQAWDLLLKTAYSPKARQRGSYITARPALTIFKSDPNHWLSTGYDDATLIKAWYNLLKANERLGDQETYQYDLADVGRQVLSNLAGKYHKEMKQAFESGDKEAFRVASQAFLALGRDMDVLLETNKHFLYGKWVAEARSNSKVEKESDLYEWNATKLVTQWGCDDQPPLIFEYAWKEWAGLIDGYYLPRWERFFDFLEAKLEKGESYDDSKLKKTHGRQALLADDFRKDLYKWECEWIDSKHDYTPVPKGDAVKISKALFAKYKTEFERFYFWNEYSGKTLQKMSVKAKAGSVESGYLGQ</sequence>
<dbReference type="Pfam" id="PF05089">
    <property type="entry name" value="NAGLU"/>
    <property type="match status" value="1"/>
</dbReference>
<dbReference type="InterPro" id="IPR007781">
    <property type="entry name" value="NAGLU"/>
</dbReference>
<dbReference type="RefSeq" id="WP_338393895.1">
    <property type="nucleotide sequence ID" value="NZ_AP025314.1"/>
</dbReference>
<dbReference type="GO" id="GO:0005975">
    <property type="term" value="P:carbohydrate metabolic process"/>
    <property type="evidence" value="ECO:0007669"/>
    <property type="project" value="UniProtKB-ARBA"/>
</dbReference>
<feature type="domain" description="Alpha-N-acetylglucosaminidase C-terminal" evidence="5">
    <location>
        <begin position="451"/>
        <end position="729"/>
    </location>
</feature>
<feature type="chain" id="PRO_5043717527" evidence="2">
    <location>
        <begin position="20"/>
        <end position="767"/>
    </location>
</feature>
<dbReference type="PANTHER" id="PTHR12872">
    <property type="entry name" value="ALPHA-N-ACETYLGLUCOSAMINIDASE"/>
    <property type="match status" value="1"/>
</dbReference>
<keyword evidence="2" id="KW-0732">Signal</keyword>
<dbReference type="InterPro" id="IPR024732">
    <property type="entry name" value="NAGLU_C"/>
</dbReference>
<evidence type="ECO:0000256" key="2">
    <source>
        <dbReference type="SAM" id="SignalP"/>
    </source>
</evidence>
<dbReference type="EMBL" id="AP025314">
    <property type="protein sequence ID" value="BDD08649.1"/>
    <property type="molecule type" value="Genomic_DNA"/>
</dbReference>
<evidence type="ECO:0000256" key="1">
    <source>
        <dbReference type="ARBA" id="ARBA00022801"/>
    </source>
</evidence>
<dbReference type="AlphaFoldDB" id="A0AAU9CQG4"/>